<feature type="compositionally biased region" description="Basic and acidic residues" evidence="16">
    <location>
        <begin position="456"/>
        <end position="470"/>
    </location>
</feature>
<dbReference type="SUPFAM" id="SSF56112">
    <property type="entry name" value="Protein kinase-like (PK-like)"/>
    <property type="match status" value="1"/>
</dbReference>
<evidence type="ECO:0000313" key="19">
    <source>
        <dbReference type="EMBL" id="KAJ0968935.1"/>
    </source>
</evidence>
<evidence type="ECO:0000256" key="3">
    <source>
        <dbReference type="ARBA" id="ARBA00022527"/>
    </source>
</evidence>
<evidence type="ECO:0000256" key="15">
    <source>
        <dbReference type="RuleBase" id="RU000304"/>
    </source>
</evidence>
<evidence type="ECO:0000256" key="7">
    <source>
        <dbReference type="ARBA" id="ARBA00022741"/>
    </source>
</evidence>
<dbReference type="FunFam" id="3.30.200.20:FF:000173">
    <property type="entry name" value="Probable serine/threonine-protein kinase At1g01540"/>
    <property type="match status" value="1"/>
</dbReference>
<dbReference type="CDD" id="cd14066">
    <property type="entry name" value="STKc_IRAK"/>
    <property type="match status" value="1"/>
</dbReference>
<evidence type="ECO:0000256" key="2">
    <source>
        <dbReference type="ARBA" id="ARBA00012513"/>
    </source>
</evidence>
<feature type="binding site" evidence="14">
    <location>
        <position position="178"/>
    </location>
    <ligand>
        <name>ATP</name>
        <dbReference type="ChEBI" id="CHEBI:30616"/>
    </ligand>
</feature>
<comment type="catalytic activity">
    <reaction evidence="12">
        <text>L-threonyl-[protein] + ATP = O-phospho-L-threonyl-[protein] + ADP + H(+)</text>
        <dbReference type="Rhea" id="RHEA:46608"/>
        <dbReference type="Rhea" id="RHEA-COMP:11060"/>
        <dbReference type="Rhea" id="RHEA-COMP:11605"/>
        <dbReference type="ChEBI" id="CHEBI:15378"/>
        <dbReference type="ChEBI" id="CHEBI:30013"/>
        <dbReference type="ChEBI" id="CHEBI:30616"/>
        <dbReference type="ChEBI" id="CHEBI:61977"/>
        <dbReference type="ChEBI" id="CHEBI:456216"/>
        <dbReference type="EC" id="2.7.11.1"/>
    </reaction>
</comment>
<keyword evidence="20" id="KW-1185">Reference proteome</keyword>
<dbReference type="InterPro" id="IPR001245">
    <property type="entry name" value="Ser-Thr/Tyr_kinase_cat_dom"/>
</dbReference>
<reference evidence="19" key="2">
    <citation type="journal article" date="2022" name="Hortic Res">
        <title>The genome of Dioscorea zingiberensis sheds light on the biosynthesis, origin and evolution of the medicinally important diosgenin saponins.</title>
        <authorList>
            <person name="Li Y."/>
            <person name="Tan C."/>
            <person name="Li Z."/>
            <person name="Guo J."/>
            <person name="Li S."/>
            <person name="Chen X."/>
            <person name="Wang C."/>
            <person name="Dai X."/>
            <person name="Yang H."/>
            <person name="Song W."/>
            <person name="Hou L."/>
            <person name="Xu J."/>
            <person name="Tong Z."/>
            <person name="Xu A."/>
            <person name="Yuan X."/>
            <person name="Wang W."/>
            <person name="Yang Q."/>
            <person name="Chen L."/>
            <person name="Sun Z."/>
            <person name="Wang K."/>
            <person name="Pan B."/>
            <person name="Chen J."/>
            <person name="Bao Y."/>
            <person name="Liu F."/>
            <person name="Qi X."/>
            <person name="Gang D.R."/>
            <person name="Wen J."/>
            <person name="Li J."/>
        </authorList>
    </citation>
    <scope>NUCLEOTIDE SEQUENCE</scope>
    <source>
        <strain evidence="19">Dzin_1.0</strain>
    </source>
</reference>
<dbReference type="PROSITE" id="PS00107">
    <property type="entry name" value="PROTEIN_KINASE_ATP"/>
    <property type="match status" value="1"/>
</dbReference>
<evidence type="ECO:0000256" key="17">
    <source>
        <dbReference type="SAM" id="Phobius"/>
    </source>
</evidence>
<dbReference type="EC" id="2.7.11.1" evidence="2"/>
<dbReference type="GO" id="GO:0004674">
    <property type="term" value="F:protein serine/threonine kinase activity"/>
    <property type="evidence" value="ECO:0007669"/>
    <property type="project" value="UniProtKB-KW"/>
</dbReference>
<dbReference type="InterPro" id="IPR017441">
    <property type="entry name" value="Protein_kinase_ATP_BS"/>
</dbReference>
<dbReference type="PANTHER" id="PTHR47984:SF22">
    <property type="entry name" value="OS03G0125600 PROTEIN"/>
    <property type="match status" value="1"/>
</dbReference>
<dbReference type="InterPro" id="IPR000719">
    <property type="entry name" value="Prot_kinase_dom"/>
</dbReference>
<protein>
    <recommendedName>
        <fullName evidence="2">non-specific serine/threonine protein kinase</fullName>
        <ecNumber evidence="2">2.7.11.1</ecNumber>
    </recommendedName>
</protein>
<dbReference type="EMBL" id="JAGGNH010000006">
    <property type="protein sequence ID" value="KAJ0968935.1"/>
    <property type="molecule type" value="Genomic_DNA"/>
</dbReference>
<dbReference type="PROSITE" id="PS50011">
    <property type="entry name" value="PROTEIN_KINASE_DOM"/>
    <property type="match status" value="1"/>
</dbReference>
<accession>A0A9D5CAP5</accession>
<dbReference type="Gene3D" id="1.10.510.10">
    <property type="entry name" value="Transferase(Phosphotransferase) domain 1"/>
    <property type="match status" value="1"/>
</dbReference>
<keyword evidence="3 15" id="KW-0723">Serine/threonine-protein kinase</keyword>
<evidence type="ECO:0000256" key="5">
    <source>
        <dbReference type="ARBA" id="ARBA00022679"/>
    </source>
</evidence>
<feature type="region of interest" description="Disordered" evidence="16">
    <location>
        <begin position="434"/>
        <end position="470"/>
    </location>
</feature>
<evidence type="ECO:0000256" key="4">
    <source>
        <dbReference type="ARBA" id="ARBA00022553"/>
    </source>
</evidence>
<comment type="similarity">
    <text evidence="15">Belongs to the protein kinase superfamily.</text>
</comment>
<organism evidence="19 20">
    <name type="scientific">Dioscorea zingiberensis</name>
    <dbReference type="NCBI Taxonomy" id="325984"/>
    <lineage>
        <taxon>Eukaryota</taxon>
        <taxon>Viridiplantae</taxon>
        <taxon>Streptophyta</taxon>
        <taxon>Embryophyta</taxon>
        <taxon>Tracheophyta</taxon>
        <taxon>Spermatophyta</taxon>
        <taxon>Magnoliopsida</taxon>
        <taxon>Liliopsida</taxon>
        <taxon>Dioscoreales</taxon>
        <taxon>Dioscoreaceae</taxon>
        <taxon>Dioscorea</taxon>
    </lineage>
</organism>
<keyword evidence="7 14" id="KW-0547">Nucleotide-binding</keyword>
<keyword evidence="4" id="KW-0597">Phosphoprotein</keyword>
<gene>
    <name evidence="19" type="ORF">J5N97_021812</name>
</gene>
<dbReference type="InterPro" id="IPR052232">
    <property type="entry name" value="RLK_Ser/Thr-Kinase"/>
</dbReference>
<keyword evidence="11 17" id="KW-0472">Membrane</keyword>
<dbReference type="SMART" id="SM00220">
    <property type="entry name" value="S_TKc"/>
    <property type="match status" value="1"/>
</dbReference>
<dbReference type="PANTHER" id="PTHR47984">
    <property type="entry name" value="OS01G0323000 PROTEIN"/>
    <property type="match status" value="1"/>
</dbReference>
<feature type="domain" description="Protein kinase" evidence="18">
    <location>
        <begin position="150"/>
        <end position="427"/>
    </location>
</feature>
<evidence type="ECO:0000256" key="14">
    <source>
        <dbReference type="PROSITE-ProRule" id="PRU10141"/>
    </source>
</evidence>
<evidence type="ECO:0000256" key="13">
    <source>
        <dbReference type="ARBA" id="ARBA00048679"/>
    </source>
</evidence>
<evidence type="ECO:0000256" key="9">
    <source>
        <dbReference type="ARBA" id="ARBA00022840"/>
    </source>
</evidence>
<evidence type="ECO:0000256" key="10">
    <source>
        <dbReference type="ARBA" id="ARBA00022989"/>
    </source>
</evidence>
<keyword evidence="6 17" id="KW-0812">Transmembrane</keyword>
<evidence type="ECO:0000256" key="11">
    <source>
        <dbReference type="ARBA" id="ARBA00023136"/>
    </source>
</evidence>
<feature type="transmembrane region" description="Helical" evidence="17">
    <location>
        <begin position="24"/>
        <end position="48"/>
    </location>
</feature>
<dbReference type="InterPro" id="IPR008271">
    <property type="entry name" value="Ser/Thr_kinase_AS"/>
</dbReference>
<dbReference type="PROSITE" id="PS00108">
    <property type="entry name" value="PROTEIN_KINASE_ST"/>
    <property type="match status" value="1"/>
</dbReference>
<evidence type="ECO:0000256" key="6">
    <source>
        <dbReference type="ARBA" id="ARBA00022692"/>
    </source>
</evidence>
<dbReference type="Pfam" id="PF07714">
    <property type="entry name" value="PK_Tyr_Ser-Thr"/>
    <property type="match status" value="1"/>
</dbReference>
<dbReference type="FunFam" id="1.10.510.10:FF:000035">
    <property type="entry name" value="Putative receptor-like serine/threonine-protein kinase"/>
    <property type="match status" value="1"/>
</dbReference>
<name>A0A9D5CAP5_9LILI</name>
<feature type="compositionally biased region" description="Basic and acidic residues" evidence="16">
    <location>
        <begin position="434"/>
        <end position="448"/>
    </location>
</feature>
<evidence type="ECO:0000259" key="18">
    <source>
        <dbReference type="PROSITE" id="PS50011"/>
    </source>
</evidence>
<dbReference type="InterPro" id="IPR011009">
    <property type="entry name" value="Kinase-like_dom_sf"/>
</dbReference>
<sequence>MSWWSGALLADELWKPTPVFGLKLWVVICIAVGAFIFLTLSLFVLFIASRSRSKKARRLLDPTPPVSKEILEITPRAEAIQIDIGGKAEHRVVFPERSARAPPSGSTASGDSRGQAESASSAGGGPPEVSHLGWGHWYTLRELEEATGGLAEENVIGEGGYGIVYRGVLQDNTMVAVKNLLNNRGQAEKEFKVEVEVIGRVRHKNLVRLLGYCVEGAYRMLVYEYVDNGNLDQWLHGDVGGASPLTWEIRMNIILGTARGLAYLHEGLEPKVVHRDVKSSNILLDQHWNPKVSDFGLAKLLCSERSYVTTRVMGTFGYVAPEYASTGMLNERSDVYSFGILIMEIISGRTPVDYTRPPGEVNLVDWLKVMVGERRAEEVVDPNMPEKPSPKVLKRTLLVALRCVDPDAQKRPKMGHVIHMLELDDWVGRDDRKVGREASQAHHDRLQDKPTSNRYNTEEEAKQDDRTRWR</sequence>
<dbReference type="GO" id="GO:0005524">
    <property type="term" value="F:ATP binding"/>
    <property type="evidence" value="ECO:0007669"/>
    <property type="project" value="UniProtKB-UniRule"/>
</dbReference>
<dbReference type="Proteomes" id="UP001085076">
    <property type="component" value="Miscellaneous, Linkage group lg06"/>
</dbReference>
<proteinExistence type="inferred from homology"/>
<evidence type="ECO:0000313" key="20">
    <source>
        <dbReference type="Proteomes" id="UP001085076"/>
    </source>
</evidence>
<feature type="region of interest" description="Disordered" evidence="16">
    <location>
        <begin position="95"/>
        <end position="128"/>
    </location>
</feature>
<keyword evidence="5" id="KW-0808">Transferase</keyword>
<dbReference type="Gene3D" id="3.30.200.20">
    <property type="entry name" value="Phosphorylase Kinase, domain 1"/>
    <property type="match status" value="1"/>
</dbReference>
<reference evidence="19" key="1">
    <citation type="submission" date="2021-03" db="EMBL/GenBank/DDBJ databases">
        <authorList>
            <person name="Li Z."/>
            <person name="Yang C."/>
        </authorList>
    </citation>
    <scope>NUCLEOTIDE SEQUENCE</scope>
    <source>
        <strain evidence="19">Dzin_1.0</strain>
        <tissue evidence="19">Leaf</tissue>
    </source>
</reference>
<comment type="catalytic activity">
    <reaction evidence="13">
        <text>L-seryl-[protein] + ATP = O-phospho-L-seryl-[protein] + ADP + H(+)</text>
        <dbReference type="Rhea" id="RHEA:17989"/>
        <dbReference type="Rhea" id="RHEA-COMP:9863"/>
        <dbReference type="Rhea" id="RHEA-COMP:11604"/>
        <dbReference type="ChEBI" id="CHEBI:15378"/>
        <dbReference type="ChEBI" id="CHEBI:29999"/>
        <dbReference type="ChEBI" id="CHEBI:30616"/>
        <dbReference type="ChEBI" id="CHEBI:83421"/>
        <dbReference type="ChEBI" id="CHEBI:456216"/>
        <dbReference type="EC" id="2.7.11.1"/>
    </reaction>
</comment>
<keyword evidence="10 17" id="KW-1133">Transmembrane helix</keyword>
<evidence type="ECO:0000256" key="1">
    <source>
        <dbReference type="ARBA" id="ARBA00004167"/>
    </source>
</evidence>
<dbReference type="GO" id="GO:0016020">
    <property type="term" value="C:membrane"/>
    <property type="evidence" value="ECO:0007669"/>
    <property type="project" value="UniProtKB-SubCell"/>
</dbReference>
<evidence type="ECO:0000256" key="12">
    <source>
        <dbReference type="ARBA" id="ARBA00047899"/>
    </source>
</evidence>
<dbReference type="AlphaFoldDB" id="A0A9D5CAP5"/>
<evidence type="ECO:0000256" key="8">
    <source>
        <dbReference type="ARBA" id="ARBA00022777"/>
    </source>
</evidence>
<dbReference type="OrthoDB" id="4062651at2759"/>
<evidence type="ECO:0000256" key="16">
    <source>
        <dbReference type="SAM" id="MobiDB-lite"/>
    </source>
</evidence>
<comment type="subcellular location">
    <subcellularLocation>
        <location evidence="1">Membrane</location>
        <topology evidence="1">Single-pass membrane protein</topology>
    </subcellularLocation>
</comment>
<keyword evidence="8" id="KW-0418">Kinase</keyword>
<comment type="caution">
    <text evidence="19">The sequence shown here is derived from an EMBL/GenBank/DDBJ whole genome shotgun (WGS) entry which is preliminary data.</text>
</comment>
<keyword evidence="9 14" id="KW-0067">ATP-binding</keyword>